<dbReference type="Pfam" id="PF08661">
    <property type="entry name" value="Rep_fac-A_3"/>
    <property type="match status" value="1"/>
</dbReference>
<dbReference type="PANTHER" id="PTHR47058">
    <property type="entry name" value="REPLICATION PROTEIN A 14 KDA SUBUNIT A-RELATED"/>
    <property type="match status" value="1"/>
</dbReference>
<evidence type="ECO:0000313" key="5">
    <source>
        <dbReference type="Proteomes" id="UP001341840"/>
    </source>
</evidence>
<dbReference type="InterPro" id="IPR012340">
    <property type="entry name" value="NA-bd_OB-fold"/>
</dbReference>
<evidence type="ECO:0000256" key="1">
    <source>
        <dbReference type="ARBA" id="ARBA00004123"/>
    </source>
</evidence>
<accession>A0ABU6SDG1</accession>
<dbReference type="Gene3D" id="2.40.50.140">
    <property type="entry name" value="Nucleic acid-binding proteins"/>
    <property type="match status" value="1"/>
</dbReference>
<evidence type="ECO:0000313" key="4">
    <source>
        <dbReference type="EMBL" id="MED6134073.1"/>
    </source>
</evidence>
<reference evidence="4 5" key="1">
    <citation type="journal article" date="2023" name="Plants (Basel)">
        <title>Bridging the Gap: Combining Genomics and Transcriptomics Approaches to Understand Stylosanthes scabra, an Orphan Legume from the Brazilian Caatinga.</title>
        <authorList>
            <person name="Ferreira-Neto J.R.C."/>
            <person name="da Silva M.D."/>
            <person name="Binneck E."/>
            <person name="de Melo N.F."/>
            <person name="da Silva R.H."/>
            <person name="de Melo A.L.T.M."/>
            <person name="Pandolfi V."/>
            <person name="Bustamante F.O."/>
            <person name="Brasileiro-Vidal A.C."/>
            <person name="Benko-Iseppon A.M."/>
        </authorList>
    </citation>
    <scope>NUCLEOTIDE SEQUENCE [LARGE SCALE GENOMIC DNA]</scope>
    <source>
        <tissue evidence="4">Leaves</tissue>
    </source>
</reference>
<keyword evidence="5" id="KW-1185">Reference proteome</keyword>
<dbReference type="PANTHER" id="PTHR47058:SF3">
    <property type="entry name" value="REPLICATION PROTEIN A 14 KDA SUBUNIT A-RELATED"/>
    <property type="match status" value="1"/>
</dbReference>
<gene>
    <name evidence="4" type="ORF">PIB30_034112</name>
</gene>
<evidence type="ECO:0000256" key="2">
    <source>
        <dbReference type="ARBA" id="ARBA00009761"/>
    </source>
</evidence>
<keyword evidence="3" id="KW-0539">Nucleus</keyword>
<comment type="similarity">
    <text evidence="2">Belongs to the replication factor A protein 3 family.</text>
</comment>
<name>A0ABU6SDG1_9FABA</name>
<evidence type="ECO:0000256" key="3">
    <source>
        <dbReference type="ARBA" id="ARBA00023242"/>
    </source>
</evidence>
<protein>
    <submittedName>
        <fullName evidence="4">Uncharacterized protein</fullName>
    </submittedName>
</protein>
<dbReference type="EMBL" id="JASCZI010060572">
    <property type="protein sequence ID" value="MED6134073.1"/>
    <property type="molecule type" value="Genomic_DNA"/>
</dbReference>
<dbReference type="Proteomes" id="UP001341840">
    <property type="component" value="Unassembled WGS sequence"/>
</dbReference>
<dbReference type="InterPro" id="IPR013970">
    <property type="entry name" value="Rfa2"/>
</dbReference>
<dbReference type="SUPFAM" id="SSF50249">
    <property type="entry name" value="Nucleic acid-binding proteins"/>
    <property type="match status" value="1"/>
</dbReference>
<organism evidence="4 5">
    <name type="scientific">Stylosanthes scabra</name>
    <dbReference type="NCBI Taxonomy" id="79078"/>
    <lineage>
        <taxon>Eukaryota</taxon>
        <taxon>Viridiplantae</taxon>
        <taxon>Streptophyta</taxon>
        <taxon>Embryophyta</taxon>
        <taxon>Tracheophyta</taxon>
        <taxon>Spermatophyta</taxon>
        <taxon>Magnoliopsida</taxon>
        <taxon>eudicotyledons</taxon>
        <taxon>Gunneridae</taxon>
        <taxon>Pentapetalae</taxon>
        <taxon>rosids</taxon>
        <taxon>fabids</taxon>
        <taxon>Fabales</taxon>
        <taxon>Fabaceae</taxon>
        <taxon>Papilionoideae</taxon>
        <taxon>50 kb inversion clade</taxon>
        <taxon>dalbergioids sensu lato</taxon>
        <taxon>Dalbergieae</taxon>
        <taxon>Pterocarpus clade</taxon>
        <taxon>Stylosanthes</taxon>
    </lineage>
</organism>
<sequence>MGSPTLKSDETFPAADVAAELNPGNNTHVHVDPISSEVAAAKEIKETEEMKKERQKKEALQKLKSGIIITAVVVAVAGEIQQPNHSRKNMDTSNPAVFVNAELLQFYVGRRVRAVIQILQSEGGVVIGKSTDERQLVVKGPPPPVPLTNFVEVIGIVDNDRSIRAEIWTNFGNAIDMFSYNKLCQLANGEFKHLFV</sequence>
<comment type="caution">
    <text evidence="4">The sequence shown here is derived from an EMBL/GenBank/DDBJ whole genome shotgun (WGS) entry which is preliminary data.</text>
</comment>
<comment type="subcellular location">
    <subcellularLocation>
        <location evidence="1">Nucleus</location>
    </subcellularLocation>
</comment>
<proteinExistence type="inferred from homology"/>